<name>A0A087V1W0_STEMI</name>
<evidence type="ECO:0000313" key="3">
    <source>
        <dbReference type="Proteomes" id="UP000054359"/>
    </source>
</evidence>
<dbReference type="AlphaFoldDB" id="A0A087V1W0"/>
<keyword evidence="2" id="KW-0808">Transferase</keyword>
<dbReference type="Pfam" id="PF17906">
    <property type="entry name" value="HTH_48"/>
    <property type="match status" value="1"/>
</dbReference>
<dbReference type="EMBL" id="KL868876">
    <property type="protein sequence ID" value="KFM83599.1"/>
    <property type="molecule type" value="Genomic_DNA"/>
</dbReference>
<dbReference type="GO" id="GO:0032259">
    <property type="term" value="P:methylation"/>
    <property type="evidence" value="ECO:0007669"/>
    <property type="project" value="UniProtKB-KW"/>
</dbReference>
<evidence type="ECO:0000313" key="2">
    <source>
        <dbReference type="EMBL" id="KFM83599.1"/>
    </source>
</evidence>
<protein>
    <submittedName>
        <fullName evidence="2">Histone-lysine N-methyltransferase SETMAR</fullName>
    </submittedName>
</protein>
<dbReference type="Proteomes" id="UP000054359">
    <property type="component" value="Unassembled WGS sequence"/>
</dbReference>
<dbReference type="STRING" id="407821.A0A087V1W0"/>
<dbReference type="GO" id="GO:0008168">
    <property type="term" value="F:methyltransferase activity"/>
    <property type="evidence" value="ECO:0007669"/>
    <property type="project" value="UniProtKB-KW"/>
</dbReference>
<reference evidence="2 3" key="1">
    <citation type="submission" date="2013-11" db="EMBL/GenBank/DDBJ databases">
        <title>Genome sequencing of Stegodyphus mimosarum.</title>
        <authorList>
            <person name="Bechsgaard J."/>
        </authorList>
    </citation>
    <scope>NUCLEOTIDE SEQUENCE [LARGE SCALE GENOMIC DNA]</scope>
</reference>
<keyword evidence="2" id="KW-0489">Methyltransferase</keyword>
<dbReference type="Gene3D" id="1.10.10.1450">
    <property type="match status" value="1"/>
</dbReference>
<evidence type="ECO:0000259" key="1">
    <source>
        <dbReference type="Pfam" id="PF17906"/>
    </source>
</evidence>
<proteinExistence type="predicted"/>
<dbReference type="InterPro" id="IPR041426">
    <property type="entry name" value="Mos1_HTH"/>
</dbReference>
<organism evidence="2 3">
    <name type="scientific">Stegodyphus mimosarum</name>
    <name type="common">African social velvet spider</name>
    <dbReference type="NCBI Taxonomy" id="407821"/>
    <lineage>
        <taxon>Eukaryota</taxon>
        <taxon>Metazoa</taxon>
        <taxon>Ecdysozoa</taxon>
        <taxon>Arthropoda</taxon>
        <taxon>Chelicerata</taxon>
        <taxon>Arachnida</taxon>
        <taxon>Araneae</taxon>
        <taxon>Araneomorphae</taxon>
        <taxon>Entelegynae</taxon>
        <taxon>Eresoidea</taxon>
        <taxon>Eresidae</taxon>
        <taxon>Stegodyphus</taxon>
    </lineage>
</organism>
<accession>A0A087V1W0</accession>
<dbReference type="OrthoDB" id="6431778at2759"/>
<gene>
    <name evidence="2" type="ORF">X975_24218</name>
</gene>
<feature type="domain" description="Mos1 transposase HTH" evidence="1">
    <location>
        <begin position="5"/>
        <end position="53"/>
    </location>
</feature>
<sequence length="76" mass="8770">MDTSKTLVRSCLLYDFKVGLSAAELSRQIFQAFGDDGINERTIRQWFQKFSQGICLLVMLHEVVKYTHSLSDINKQ</sequence>
<feature type="non-terminal residue" evidence="2">
    <location>
        <position position="76"/>
    </location>
</feature>
<keyword evidence="3" id="KW-1185">Reference proteome</keyword>